<evidence type="ECO:0000313" key="4">
    <source>
        <dbReference type="Proteomes" id="UP000032141"/>
    </source>
</evidence>
<evidence type="ECO:0000313" key="3">
    <source>
        <dbReference type="EnsemblPlants" id="Bo3g143060.1"/>
    </source>
</evidence>
<sequence>MVRRNSVGKYRRNSDDFAVNRNVVGNSSECTDELPTTTTVTFFIGMSSKSRRKIPTTHVSSEFRRKWPTEFRRLNFFGFGRIFVSIPSQISDDLGVRRNLRRNSMAPSGTSKPCGIKKNQPSGAQNRNKKKKQEALIKSLQGSMSKFVTKFNSSGTGNSSTQREEDKEIAYRILLTIPVSVATAKRSFSKLKLIKNYLRSTMSQERLNELAMLPIETDMIHQYTKVNNTILKTEPVASLLYV</sequence>
<evidence type="ECO:0000256" key="1">
    <source>
        <dbReference type="SAM" id="MobiDB-lite"/>
    </source>
</evidence>
<feature type="region of interest" description="Disordered" evidence="1">
    <location>
        <begin position="103"/>
        <end position="133"/>
    </location>
</feature>
<dbReference type="InterPro" id="IPR008906">
    <property type="entry name" value="HATC_C_dom"/>
</dbReference>
<evidence type="ECO:0000259" key="2">
    <source>
        <dbReference type="Pfam" id="PF05699"/>
    </source>
</evidence>
<accession>A0A0D3BIJ6</accession>
<feature type="domain" description="HAT C-terminal dimerisation" evidence="2">
    <location>
        <begin position="170"/>
        <end position="219"/>
    </location>
</feature>
<proteinExistence type="predicted"/>
<dbReference type="Proteomes" id="UP000032141">
    <property type="component" value="Chromosome C3"/>
</dbReference>
<organism evidence="3 4">
    <name type="scientific">Brassica oleracea var. oleracea</name>
    <dbReference type="NCBI Taxonomy" id="109376"/>
    <lineage>
        <taxon>Eukaryota</taxon>
        <taxon>Viridiplantae</taxon>
        <taxon>Streptophyta</taxon>
        <taxon>Embryophyta</taxon>
        <taxon>Tracheophyta</taxon>
        <taxon>Spermatophyta</taxon>
        <taxon>Magnoliopsida</taxon>
        <taxon>eudicotyledons</taxon>
        <taxon>Gunneridae</taxon>
        <taxon>Pentapetalae</taxon>
        <taxon>rosids</taxon>
        <taxon>malvids</taxon>
        <taxon>Brassicales</taxon>
        <taxon>Brassicaceae</taxon>
        <taxon>Brassiceae</taxon>
        <taxon>Brassica</taxon>
    </lineage>
</organism>
<dbReference type="PANTHER" id="PTHR45749">
    <property type="match status" value="1"/>
</dbReference>
<dbReference type="Pfam" id="PF05699">
    <property type="entry name" value="Dimer_Tnp_hAT"/>
    <property type="match status" value="1"/>
</dbReference>
<dbReference type="HOGENOM" id="CLU_1148603_0_0_1"/>
<keyword evidence="4" id="KW-1185">Reference proteome</keyword>
<reference evidence="3 4" key="1">
    <citation type="journal article" date="2014" name="Genome Biol.">
        <title>Transcriptome and methylome profiling reveals relics of genome dominance in the mesopolyploid Brassica oleracea.</title>
        <authorList>
            <person name="Parkin I.A."/>
            <person name="Koh C."/>
            <person name="Tang H."/>
            <person name="Robinson S.J."/>
            <person name="Kagale S."/>
            <person name="Clarke W.E."/>
            <person name="Town C.D."/>
            <person name="Nixon J."/>
            <person name="Krishnakumar V."/>
            <person name="Bidwell S.L."/>
            <person name="Denoeud F."/>
            <person name="Belcram H."/>
            <person name="Links M.G."/>
            <person name="Just J."/>
            <person name="Clarke C."/>
            <person name="Bender T."/>
            <person name="Huebert T."/>
            <person name="Mason A.S."/>
            <person name="Pires J.C."/>
            <person name="Barker G."/>
            <person name="Moore J."/>
            <person name="Walley P.G."/>
            <person name="Manoli S."/>
            <person name="Batley J."/>
            <person name="Edwards D."/>
            <person name="Nelson M.N."/>
            <person name="Wang X."/>
            <person name="Paterson A.H."/>
            <person name="King G."/>
            <person name="Bancroft I."/>
            <person name="Chalhoub B."/>
            <person name="Sharpe A.G."/>
        </authorList>
    </citation>
    <scope>NUCLEOTIDE SEQUENCE</scope>
    <source>
        <strain evidence="3 4">cv. TO1000</strain>
    </source>
</reference>
<dbReference type="PANTHER" id="PTHR45749:SF35">
    <property type="entry name" value="AC-LIKE TRANSPOSASE-RELATED"/>
    <property type="match status" value="1"/>
</dbReference>
<protein>
    <recommendedName>
        <fullName evidence="2">HAT C-terminal dimerisation domain-containing protein</fullName>
    </recommendedName>
</protein>
<dbReference type="EnsemblPlants" id="Bo3g143060.1">
    <property type="protein sequence ID" value="Bo3g143060.1"/>
    <property type="gene ID" value="Bo3g143060"/>
</dbReference>
<dbReference type="GO" id="GO:0046983">
    <property type="term" value="F:protein dimerization activity"/>
    <property type="evidence" value="ECO:0007669"/>
    <property type="project" value="InterPro"/>
</dbReference>
<reference evidence="3" key="2">
    <citation type="submission" date="2015-03" db="UniProtKB">
        <authorList>
            <consortium name="EnsemblPlants"/>
        </authorList>
    </citation>
    <scope>IDENTIFICATION</scope>
</reference>
<name>A0A0D3BIJ6_BRAOL</name>
<dbReference type="Gramene" id="Bo3g143060.1">
    <property type="protein sequence ID" value="Bo3g143060.1"/>
    <property type="gene ID" value="Bo3g143060"/>
</dbReference>
<dbReference type="STRING" id="109376.A0A0D3BIJ6"/>
<dbReference type="AlphaFoldDB" id="A0A0D3BIJ6"/>